<dbReference type="EMBL" id="DXBS01000118">
    <property type="protein sequence ID" value="HIZ25046.1"/>
    <property type="molecule type" value="Genomic_DNA"/>
</dbReference>
<sequence length="239" mass="25715">MKGGFFYRHRVLFCAVAILLSIAMTVGICLYALVQTAAASIRLTIVIDAGHGGIDGGVVGVTTKTKESDINLAIARLLQAEFEEAGFLVVQTRLTEAGLYGAATAGYKKRDMQKRAEIIAESEPAAVISVHQNSFPLSSRRGAQVFFRETSESSHTLACSIQTALNSMPECVRKNEALKGDYYVLNCSDYPSVIVECGFLTNAADEALLLTQEYRQRIAETICSGTLAYLAAMSLGDAP</sequence>
<dbReference type="InterPro" id="IPR002508">
    <property type="entry name" value="MurNAc-LAA_cat"/>
</dbReference>
<dbReference type="InterPro" id="IPR050695">
    <property type="entry name" value="N-acetylmuramoyl_amidase_3"/>
</dbReference>
<evidence type="ECO:0000256" key="1">
    <source>
        <dbReference type="ARBA" id="ARBA00022801"/>
    </source>
</evidence>
<keyword evidence="1 4" id="KW-0378">Hydrolase</keyword>
<dbReference type="Proteomes" id="UP000824044">
    <property type="component" value="Unassembled WGS sequence"/>
</dbReference>
<comment type="caution">
    <text evidence="4">The sequence shown here is derived from an EMBL/GenBank/DDBJ whole genome shotgun (WGS) entry which is preliminary data.</text>
</comment>
<gene>
    <name evidence="4" type="ORF">H9812_06215</name>
</gene>
<dbReference type="SMART" id="SM00646">
    <property type="entry name" value="Ami_3"/>
    <property type="match status" value="1"/>
</dbReference>
<dbReference type="AlphaFoldDB" id="A0A9D2DXU3"/>
<keyword evidence="2" id="KW-0472">Membrane</keyword>
<evidence type="ECO:0000313" key="4">
    <source>
        <dbReference type="EMBL" id="HIZ25046.1"/>
    </source>
</evidence>
<dbReference type="PANTHER" id="PTHR30404:SF0">
    <property type="entry name" value="N-ACETYLMURAMOYL-L-ALANINE AMIDASE AMIC"/>
    <property type="match status" value="1"/>
</dbReference>
<keyword evidence="2" id="KW-0812">Transmembrane</keyword>
<organism evidence="4 5">
    <name type="scientific">Candidatus Gallimonas intestinigallinarum</name>
    <dbReference type="NCBI Taxonomy" id="2838604"/>
    <lineage>
        <taxon>Bacteria</taxon>
        <taxon>Bacillati</taxon>
        <taxon>Bacillota</taxon>
        <taxon>Clostridia</taxon>
        <taxon>Candidatus Gallimonas</taxon>
    </lineage>
</organism>
<name>A0A9D2DXU3_9FIRM</name>
<protein>
    <submittedName>
        <fullName evidence="4">N-acetylmuramoyl-L-alanine amidase</fullName>
        <ecNumber evidence="4">3.5.1.28</ecNumber>
    </submittedName>
</protein>
<dbReference type="PANTHER" id="PTHR30404">
    <property type="entry name" value="N-ACETYLMURAMOYL-L-ALANINE AMIDASE"/>
    <property type="match status" value="1"/>
</dbReference>
<dbReference type="GO" id="GO:0009253">
    <property type="term" value="P:peptidoglycan catabolic process"/>
    <property type="evidence" value="ECO:0007669"/>
    <property type="project" value="InterPro"/>
</dbReference>
<dbReference type="GO" id="GO:0030288">
    <property type="term" value="C:outer membrane-bounded periplasmic space"/>
    <property type="evidence" value="ECO:0007669"/>
    <property type="project" value="TreeGrafter"/>
</dbReference>
<proteinExistence type="predicted"/>
<evidence type="ECO:0000259" key="3">
    <source>
        <dbReference type="SMART" id="SM00646"/>
    </source>
</evidence>
<reference evidence="4" key="2">
    <citation type="submission" date="2021-04" db="EMBL/GenBank/DDBJ databases">
        <authorList>
            <person name="Gilroy R."/>
        </authorList>
    </citation>
    <scope>NUCLEOTIDE SEQUENCE</scope>
    <source>
        <strain evidence="4">CHK33-5263</strain>
    </source>
</reference>
<evidence type="ECO:0000256" key="2">
    <source>
        <dbReference type="SAM" id="Phobius"/>
    </source>
</evidence>
<dbReference type="Pfam" id="PF01520">
    <property type="entry name" value="Amidase_3"/>
    <property type="match status" value="1"/>
</dbReference>
<evidence type="ECO:0000313" key="5">
    <source>
        <dbReference type="Proteomes" id="UP000824044"/>
    </source>
</evidence>
<keyword evidence="2" id="KW-1133">Transmembrane helix</keyword>
<dbReference type="CDD" id="cd02696">
    <property type="entry name" value="MurNAc-LAA"/>
    <property type="match status" value="1"/>
</dbReference>
<dbReference type="Gene3D" id="3.40.630.40">
    <property type="entry name" value="Zn-dependent exopeptidases"/>
    <property type="match status" value="1"/>
</dbReference>
<reference evidence="4" key="1">
    <citation type="journal article" date="2021" name="PeerJ">
        <title>Extensive microbial diversity within the chicken gut microbiome revealed by metagenomics and culture.</title>
        <authorList>
            <person name="Gilroy R."/>
            <person name="Ravi A."/>
            <person name="Getino M."/>
            <person name="Pursley I."/>
            <person name="Horton D.L."/>
            <person name="Alikhan N.F."/>
            <person name="Baker D."/>
            <person name="Gharbi K."/>
            <person name="Hall N."/>
            <person name="Watson M."/>
            <person name="Adriaenssens E.M."/>
            <person name="Foster-Nyarko E."/>
            <person name="Jarju S."/>
            <person name="Secka A."/>
            <person name="Antonio M."/>
            <person name="Oren A."/>
            <person name="Chaudhuri R.R."/>
            <person name="La Ragione R."/>
            <person name="Hildebrand F."/>
            <person name="Pallen M.J."/>
        </authorList>
    </citation>
    <scope>NUCLEOTIDE SEQUENCE</scope>
    <source>
        <strain evidence="4">CHK33-5263</strain>
    </source>
</reference>
<dbReference type="GO" id="GO:0008745">
    <property type="term" value="F:N-acetylmuramoyl-L-alanine amidase activity"/>
    <property type="evidence" value="ECO:0007669"/>
    <property type="project" value="UniProtKB-EC"/>
</dbReference>
<feature type="domain" description="MurNAc-LAA" evidence="3">
    <location>
        <begin position="116"/>
        <end position="227"/>
    </location>
</feature>
<dbReference type="SUPFAM" id="SSF53187">
    <property type="entry name" value="Zn-dependent exopeptidases"/>
    <property type="match status" value="1"/>
</dbReference>
<feature type="transmembrane region" description="Helical" evidence="2">
    <location>
        <begin position="12"/>
        <end position="34"/>
    </location>
</feature>
<accession>A0A9D2DXU3</accession>
<dbReference type="EC" id="3.5.1.28" evidence="4"/>